<feature type="transmembrane region" description="Helical" evidence="5">
    <location>
        <begin position="62"/>
        <end position="86"/>
    </location>
</feature>
<evidence type="ECO:0000256" key="4">
    <source>
        <dbReference type="ARBA" id="ARBA00023136"/>
    </source>
</evidence>
<feature type="transmembrane region" description="Helical" evidence="5">
    <location>
        <begin position="302"/>
        <end position="323"/>
    </location>
</feature>
<evidence type="ECO:0000313" key="7">
    <source>
        <dbReference type="EMBL" id="KAF9507012.1"/>
    </source>
</evidence>
<keyword evidence="5" id="KW-0256">Endoplasmic reticulum</keyword>
<accession>A0A9P6AJK7</accession>
<dbReference type="AlphaFoldDB" id="A0A9P6AJK7"/>
<keyword evidence="5" id="KW-0968">Cytoplasmic vesicle</keyword>
<keyword evidence="3 5" id="KW-1133">Transmembrane helix</keyword>
<keyword evidence="5" id="KW-0333">Golgi apparatus</keyword>
<evidence type="ECO:0000256" key="3">
    <source>
        <dbReference type="ARBA" id="ARBA00022989"/>
    </source>
</evidence>
<evidence type="ECO:0000256" key="6">
    <source>
        <dbReference type="SAM" id="MobiDB-lite"/>
    </source>
</evidence>
<organism evidence="7 8">
    <name type="scientific">Hydnum rufescens UP504</name>
    <dbReference type="NCBI Taxonomy" id="1448309"/>
    <lineage>
        <taxon>Eukaryota</taxon>
        <taxon>Fungi</taxon>
        <taxon>Dikarya</taxon>
        <taxon>Basidiomycota</taxon>
        <taxon>Agaricomycotina</taxon>
        <taxon>Agaricomycetes</taxon>
        <taxon>Cantharellales</taxon>
        <taxon>Hydnaceae</taxon>
        <taxon>Hydnum</taxon>
    </lineage>
</organism>
<dbReference type="GO" id="GO:0000139">
    <property type="term" value="C:Golgi membrane"/>
    <property type="evidence" value="ECO:0007669"/>
    <property type="project" value="UniProtKB-SubCell"/>
</dbReference>
<comment type="subunit">
    <text evidence="5">Homooligomer.</text>
</comment>
<keyword evidence="5" id="KW-0813">Transport</keyword>
<feature type="compositionally biased region" description="Basic and acidic residues" evidence="6">
    <location>
        <begin position="409"/>
        <end position="433"/>
    </location>
</feature>
<comment type="function">
    <text evidence="5">Involved in the import of GDP-mannose from the cytoplasm into the Golgi lumen.</text>
</comment>
<evidence type="ECO:0000256" key="2">
    <source>
        <dbReference type="ARBA" id="ARBA00022692"/>
    </source>
</evidence>
<protein>
    <recommendedName>
        <fullName evidence="5">GDP-mannose transporter</fullName>
        <shortName evidence="5">GMT</shortName>
    </recommendedName>
</protein>
<dbReference type="GO" id="GO:0030659">
    <property type="term" value="C:cytoplasmic vesicle membrane"/>
    <property type="evidence" value="ECO:0007669"/>
    <property type="project" value="UniProtKB-SubCell"/>
</dbReference>
<evidence type="ECO:0000256" key="5">
    <source>
        <dbReference type="RuleBase" id="RU367097"/>
    </source>
</evidence>
<proteinExistence type="inferred from homology"/>
<feature type="transmembrane region" description="Helical" evidence="5">
    <location>
        <begin position="37"/>
        <end position="55"/>
    </location>
</feature>
<dbReference type="Proteomes" id="UP000886523">
    <property type="component" value="Unassembled WGS sequence"/>
</dbReference>
<feature type="transmembrane region" description="Helical" evidence="5">
    <location>
        <begin position="190"/>
        <end position="213"/>
    </location>
</feature>
<comment type="caution">
    <text evidence="7">The sequence shown here is derived from an EMBL/GenBank/DDBJ whole genome shotgun (WGS) entry which is preliminary data.</text>
</comment>
<dbReference type="InterPro" id="IPR050186">
    <property type="entry name" value="TPT_transporter"/>
</dbReference>
<feature type="region of interest" description="Disordered" evidence="6">
    <location>
        <begin position="395"/>
        <end position="433"/>
    </location>
</feature>
<evidence type="ECO:0000256" key="1">
    <source>
        <dbReference type="ARBA" id="ARBA00004141"/>
    </source>
</evidence>
<sequence>MAPQNERPASRLLVVRIPPLLFPICLEGSRNHQFGTVTFYLVAAIAVILANKWVLNATTVPLFFLFVQLSIAVALLVLTHAFGLIHITLVLDVDTLKALAPLISINVLGLNFNNLTLKYVDASFYQVARGLLLPFTVGFSSLLLHARPSLRILLSCGLVTIGFFIGVLIDSPSSSYFRRPDSPPLAGTKAPSLIGVVFGLVSSVSTALHAVVIKRSLDAVGGSTLQLAWYSNLVSALVMLPVVFLAGEFPGIMDLLFGSSLSGSDKGLSALATFLWGSAITGFVGFLICIAGFLSIKITSPITHMVSAAVRGVLQTLLSVALFGDVITKGRISSIAIILVGSIYYTWVKNEETTAAQRRFNNTPAATPMLGRMDDDEQGRLSKMENGFLERVRSWSAGGQSGGSYEPVALRDIHERSNVNSPELERDRKELQD</sequence>
<dbReference type="OrthoDB" id="5547497at2759"/>
<gene>
    <name evidence="7" type="ORF">BS47DRAFT_1321503</name>
</gene>
<comment type="subcellular location">
    <subcellularLocation>
        <location evidence="5">Golgi apparatus membrane</location>
        <topology evidence="5">Multi-pass membrane protein</topology>
    </subcellularLocation>
    <subcellularLocation>
        <location evidence="5">Cytoplasmic vesicle membrane</location>
        <topology evidence="5">Multi-pass membrane protein</topology>
    </subcellularLocation>
    <subcellularLocation>
        <location evidence="5">Endoplasmic reticulum membrane</location>
        <topology evidence="5">Multi-pass membrane protein</topology>
    </subcellularLocation>
    <subcellularLocation>
        <location evidence="1">Membrane</location>
        <topology evidence="1">Multi-pass membrane protein</topology>
    </subcellularLocation>
</comment>
<feature type="transmembrane region" description="Helical" evidence="5">
    <location>
        <begin position="152"/>
        <end position="169"/>
    </location>
</feature>
<dbReference type="GO" id="GO:0005789">
    <property type="term" value="C:endoplasmic reticulum membrane"/>
    <property type="evidence" value="ECO:0007669"/>
    <property type="project" value="UniProtKB-SubCell"/>
</dbReference>
<comment type="similarity">
    <text evidence="5">Belongs to the TPT transporter family. SLC35D subfamily.</text>
</comment>
<reference evidence="7" key="1">
    <citation type="journal article" date="2020" name="Nat. Commun.">
        <title>Large-scale genome sequencing of mycorrhizal fungi provides insights into the early evolution of symbiotic traits.</title>
        <authorList>
            <person name="Miyauchi S."/>
            <person name="Kiss E."/>
            <person name="Kuo A."/>
            <person name="Drula E."/>
            <person name="Kohler A."/>
            <person name="Sanchez-Garcia M."/>
            <person name="Morin E."/>
            <person name="Andreopoulos B."/>
            <person name="Barry K.W."/>
            <person name="Bonito G."/>
            <person name="Buee M."/>
            <person name="Carver A."/>
            <person name="Chen C."/>
            <person name="Cichocki N."/>
            <person name="Clum A."/>
            <person name="Culley D."/>
            <person name="Crous P.W."/>
            <person name="Fauchery L."/>
            <person name="Girlanda M."/>
            <person name="Hayes R.D."/>
            <person name="Keri Z."/>
            <person name="LaButti K."/>
            <person name="Lipzen A."/>
            <person name="Lombard V."/>
            <person name="Magnuson J."/>
            <person name="Maillard F."/>
            <person name="Murat C."/>
            <person name="Nolan M."/>
            <person name="Ohm R.A."/>
            <person name="Pangilinan J."/>
            <person name="Pereira M.F."/>
            <person name="Perotto S."/>
            <person name="Peter M."/>
            <person name="Pfister S."/>
            <person name="Riley R."/>
            <person name="Sitrit Y."/>
            <person name="Stielow J.B."/>
            <person name="Szollosi G."/>
            <person name="Zifcakova L."/>
            <person name="Stursova M."/>
            <person name="Spatafora J.W."/>
            <person name="Tedersoo L."/>
            <person name="Vaario L.M."/>
            <person name="Yamada A."/>
            <person name="Yan M."/>
            <person name="Wang P."/>
            <person name="Xu J."/>
            <person name="Bruns T."/>
            <person name="Baldrian P."/>
            <person name="Vilgalys R."/>
            <person name="Dunand C."/>
            <person name="Henrissat B."/>
            <person name="Grigoriev I.V."/>
            <person name="Hibbett D."/>
            <person name="Nagy L.G."/>
            <person name="Martin F.M."/>
        </authorList>
    </citation>
    <scope>NUCLEOTIDE SEQUENCE</scope>
    <source>
        <strain evidence="7">UP504</strain>
    </source>
</reference>
<keyword evidence="2 5" id="KW-0812">Transmembrane</keyword>
<name>A0A9P6AJK7_9AGAM</name>
<dbReference type="PANTHER" id="PTHR11132">
    <property type="entry name" value="SOLUTE CARRIER FAMILY 35"/>
    <property type="match status" value="1"/>
</dbReference>
<evidence type="ECO:0000313" key="8">
    <source>
        <dbReference type="Proteomes" id="UP000886523"/>
    </source>
</evidence>
<feature type="transmembrane region" description="Helical" evidence="5">
    <location>
        <begin position="127"/>
        <end position="146"/>
    </location>
</feature>
<feature type="transmembrane region" description="Helical" evidence="5">
    <location>
        <begin position="330"/>
        <end position="348"/>
    </location>
</feature>
<keyword evidence="4 5" id="KW-0472">Membrane</keyword>
<feature type="transmembrane region" description="Helical" evidence="5">
    <location>
        <begin position="233"/>
        <end position="256"/>
    </location>
</feature>
<keyword evidence="5" id="KW-0762">Sugar transport</keyword>
<feature type="transmembrane region" description="Helical" evidence="5">
    <location>
        <begin position="268"/>
        <end position="296"/>
    </location>
</feature>
<dbReference type="EMBL" id="MU129092">
    <property type="protein sequence ID" value="KAF9507012.1"/>
    <property type="molecule type" value="Genomic_DNA"/>
</dbReference>
<keyword evidence="8" id="KW-1185">Reference proteome</keyword>